<evidence type="ECO:0000313" key="2">
    <source>
        <dbReference type="Proteomes" id="UP000192727"/>
    </source>
</evidence>
<proteinExistence type="predicted"/>
<dbReference type="EMBL" id="CP020558">
    <property type="protein sequence ID" value="ARF70741.1"/>
    <property type="molecule type" value="Genomic_DNA"/>
</dbReference>
<gene>
    <name evidence="1" type="ORF">B7C51_25040</name>
</gene>
<name>A0A1V0V063_9BACL</name>
<sequence>MNTVVLYMWENLQAVEGWHTRKGFSFEFEGNYGFVECDGGKEYILPEGYEVTYSQGGELSIFDSEGKPCLIEYHKGWPLLRSTHNGGGVVLKEAV</sequence>
<evidence type="ECO:0000313" key="1">
    <source>
        <dbReference type="EMBL" id="ARF70741.1"/>
    </source>
</evidence>
<dbReference type="AlphaFoldDB" id="A0A1V0V063"/>
<geneLocation type="plasmid" evidence="2">
    <name>pplp3</name>
</geneLocation>
<dbReference type="RefSeq" id="WP_083041722.1">
    <property type="nucleotide sequence ID" value="NZ_CP020558.1"/>
</dbReference>
<protein>
    <submittedName>
        <fullName evidence="1">Uncharacterized protein</fullName>
    </submittedName>
</protein>
<accession>A0A1V0V063</accession>
<organism evidence="1 2">
    <name type="scientific">Paenibacillus larvae subsp. pulvifaciens</name>
    <dbReference type="NCBI Taxonomy" id="1477"/>
    <lineage>
        <taxon>Bacteria</taxon>
        <taxon>Bacillati</taxon>
        <taxon>Bacillota</taxon>
        <taxon>Bacilli</taxon>
        <taxon>Bacillales</taxon>
        <taxon>Paenibacillaceae</taxon>
        <taxon>Paenibacillus</taxon>
    </lineage>
</organism>
<keyword evidence="1" id="KW-0614">Plasmid</keyword>
<dbReference type="Proteomes" id="UP000192727">
    <property type="component" value="Plasmid pPLP3"/>
</dbReference>
<reference evidence="1 2" key="1">
    <citation type="submission" date="2017-03" db="EMBL/GenBank/DDBJ databases">
        <title>Paenibacillus larvae genome sequencing.</title>
        <authorList>
            <person name="Dingman D.W."/>
        </authorList>
    </citation>
    <scope>NUCLEOTIDE SEQUENCE [LARGE SCALE GENOMIC DNA]</scope>
    <source>
        <strain evidence="1 2">SAG 10367</strain>
        <plasmid evidence="2">pplp3</plasmid>
    </source>
</reference>